<keyword evidence="3" id="KW-1185">Reference proteome</keyword>
<name>A0ABT7YFS3_9BACT</name>
<organism evidence="2 3">
    <name type="scientific">Algoriphagus sediminis</name>
    <dbReference type="NCBI Taxonomy" id="3057113"/>
    <lineage>
        <taxon>Bacteria</taxon>
        <taxon>Pseudomonadati</taxon>
        <taxon>Bacteroidota</taxon>
        <taxon>Cytophagia</taxon>
        <taxon>Cytophagales</taxon>
        <taxon>Cyclobacteriaceae</taxon>
        <taxon>Algoriphagus</taxon>
    </lineage>
</organism>
<feature type="chain" id="PRO_5046783794" evidence="1">
    <location>
        <begin position="22"/>
        <end position="193"/>
    </location>
</feature>
<dbReference type="EMBL" id="JAUEPH010000005">
    <property type="protein sequence ID" value="MDN3205049.1"/>
    <property type="molecule type" value="Genomic_DNA"/>
</dbReference>
<comment type="caution">
    <text evidence="2">The sequence shown here is derived from an EMBL/GenBank/DDBJ whole genome shotgun (WGS) entry which is preliminary data.</text>
</comment>
<dbReference type="RefSeq" id="WP_290000909.1">
    <property type="nucleotide sequence ID" value="NZ_JAUEPH010000005.1"/>
</dbReference>
<dbReference type="Pfam" id="PF02635">
    <property type="entry name" value="DsrE"/>
    <property type="match status" value="1"/>
</dbReference>
<feature type="signal peptide" evidence="1">
    <location>
        <begin position="1"/>
        <end position="21"/>
    </location>
</feature>
<dbReference type="Gene3D" id="3.40.1260.10">
    <property type="entry name" value="DsrEFH-like"/>
    <property type="match status" value="1"/>
</dbReference>
<proteinExistence type="predicted"/>
<reference evidence="2" key="1">
    <citation type="submission" date="2023-06" db="EMBL/GenBank/DDBJ databases">
        <title>Robiginitalea aurantiacus sp. nov. and Algoriphagus sediminis sp. nov., isolated from coastal sediment.</title>
        <authorList>
            <person name="Zhou Z.Y."/>
            <person name="An J."/>
            <person name="Jia Y.W."/>
            <person name="Du Z.J."/>
        </authorList>
    </citation>
    <scope>NUCLEOTIDE SEQUENCE</scope>
    <source>
        <strain evidence="2">C2-7</strain>
    </source>
</reference>
<evidence type="ECO:0000313" key="2">
    <source>
        <dbReference type="EMBL" id="MDN3205049.1"/>
    </source>
</evidence>
<dbReference type="Proteomes" id="UP001171916">
    <property type="component" value="Unassembled WGS sequence"/>
</dbReference>
<dbReference type="PANTHER" id="PTHR37691">
    <property type="entry name" value="BLR3518 PROTEIN"/>
    <property type="match status" value="1"/>
</dbReference>
<accession>A0ABT7YFS3</accession>
<keyword evidence="1" id="KW-0732">Signal</keyword>
<sequence length="193" mass="21304">MKKVVFSLLLLISFSLTPAFAQVKMPDHIAEQITYPALDFAPWVGVIPFENATMPYDPSLDYKIAIDVYGTVKDSTQIHPTLTEVARTYNLHIANGVPADQIEIVAVIHGGLSMAAATHEAYEEKYGIQNPNLLAIEALEEVGVKFLMCAQSMLFWNVPAEHITPEVKIAISAKTSFVMLDQMGFSYLNVGEE</sequence>
<gene>
    <name evidence="2" type="ORF">QVH07_12870</name>
</gene>
<evidence type="ECO:0000313" key="3">
    <source>
        <dbReference type="Proteomes" id="UP001171916"/>
    </source>
</evidence>
<dbReference type="PANTHER" id="PTHR37691:SF1">
    <property type="entry name" value="BLR3518 PROTEIN"/>
    <property type="match status" value="1"/>
</dbReference>
<dbReference type="InterPro" id="IPR003787">
    <property type="entry name" value="Sulphur_relay_DsrE/F-like"/>
</dbReference>
<dbReference type="InterPro" id="IPR027396">
    <property type="entry name" value="DsrEFH-like"/>
</dbReference>
<protein>
    <submittedName>
        <fullName evidence="2">DsrE family protein</fullName>
    </submittedName>
</protein>
<dbReference type="SUPFAM" id="SSF75169">
    <property type="entry name" value="DsrEFH-like"/>
    <property type="match status" value="1"/>
</dbReference>
<evidence type="ECO:0000256" key="1">
    <source>
        <dbReference type="SAM" id="SignalP"/>
    </source>
</evidence>